<evidence type="ECO:0000259" key="1">
    <source>
        <dbReference type="Pfam" id="PF12867"/>
    </source>
</evidence>
<proteinExistence type="predicted"/>
<dbReference type="Gene3D" id="1.20.120.450">
    <property type="entry name" value="dinb family like domain"/>
    <property type="match status" value="1"/>
</dbReference>
<sequence>MSDQALRDHAIYLLNGGGAHLHFEKAIADLPADLRGAKIQGVSHTPWRLLEHLRIAQWDILEFSRNPDHVSPDFPTGYWPTGDAPPGSGAWDETVAKIKSDLQEMIDLVANPTTDLFAVIPHGSGQTILREALLVADHNAYHLGQLVVIRQALGAWPD</sequence>
<dbReference type="Pfam" id="PF12867">
    <property type="entry name" value="DinB_2"/>
    <property type="match status" value="1"/>
</dbReference>
<dbReference type="InterPro" id="IPR034660">
    <property type="entry name" value="DinB/YfiT-like"/>
</dbReference>
<dbReference type="EMBL" id="CP036276">
    <property type="protein sequence ID" value="QDU42459.1"/>
    <property type="molecule type" value="Genomic_DNA"/>
</dbReference>
<organism evidence="2 3">
    <name type="scientific">Symmachiella dynata</name>
    <dbReference type="NCBI Taxonomy" id="2527995"/>
    <lineage>
        <taxon>Bacteria</taxon>
        <taxon>Pseudomonadati</taxon>
        <taxon>Planctomycetota</taxon>
        <taxon>Planctomycetia</taxon>
        <taxon>Planctomycetales</taxon>
        <taxon>Planctomycetaceae</taxon>
        <taxon>Symmachiella</taxon>
    </lineage>
</organism>
<feature type="domain" description="DinB-like" evidence="1">
    <location>
        <begin position="23"/>
        <end position="146"/>
    </location>
</feature>
<accession>A0A517ZJ24</accession>
<dbReference type="InterPro" id="IPR024775">
    <property type="entry name" value="DinB-like"/>
</dbReference>
<dbReference type="SUPFAM" id="SSF109854">
    <property type="entry name" value="DinB/YfiT-like putative metalloenzymes"/>
    <property type="match status" value="1"/>
</dbReference>
<name>A0A517ZJ24_9PLAN</name>
<protein>
    <submittedName>
        <fullName evidence="2">DinB superfamily protein</fullName>
    </submittedName>
</protein>
<keyword evidence="3" id="KW-1185">Reference proteome</keyword>
<dbReference type="RefSeq" id="WP_145374507.1">
    <property type="nucleotide sequence ID" value="NZ_CP036276.1"/>
</dbReference>
<dbReference type="Proteomes" id="UP000319383">
    <property type="component" value="Chromosome"/>
</dbReference>
<evidence type="ECO:0000313" key="3">
    <source>
        <dbReference type="Proteomes" id="UP000319383"/>
    </source>
</evidence>
<evidence type="ECO:0000313" key="2">
    <source>
        <dbReference type="EMBL" id="QDU42459.1"/>
    </source>
</evidence>
<gene>
    <name evidence="2" type="ORF">Mal52_09200</name>
</gene>
<dbReference type="AlphaFoldDB" id="A0A517ZJ24"/>
<reference evidence="2 3" key="1">
    <citation type="submission" date="2019-02" db="EMBL/GenBank/DDBJ databases">
        <title>Deep-cultivation of Planctomycetes and their phenomic and genomic characterization uncovers novel biology.</title>
        <authorList>
            <person name="Wiegand S."/>
            <person name="Jogler M."/>
            <person name="Boedeker C."/>
            <person name="Pinto D."/>
            <person name="Vollmers J."/>
            <person name="Rivas-Marin E."/>
            <person name="Kohn T."/>
            <person name="Peeters S.H."/>
            <person name="Heuer A."/>
            <person name="Rast P."/>
            <person name="Oberbeckmann S."/>
            <person name="Bunk B."/>
            <person name="Jeske O."/>
            <person name="Meyerdierks A."/>
            <person name="Storesund J.E."/>
            <person name="Kallscheuer N."/>
            <person name="Luecker S."/>
            <person name="Lage O.M."/>
            <person name="Pohl T."/>
            <person name="Merkel B.J."/>
            <person name="Hornburger P."/>
            <person name="Mueller R.-W."/>
            <person name="Bruemmer F."/>
            <person name="Labrenz M."/>
            <person name="Spormann A.M."/>
            <person name="Op den Camp H."/>
            <person name="Overmann J."/>
            <person name="Amann R."/>
            <person name="Jetten M.S.M."/>
            <person name="Mascher T."/>
            <person name="Medema M.H."/>
            <person name="Devos D.P."/>
            <person name="Kaster A.-K."/>
            <person name="Ovreas L."/>
            <person name="Rohde M."/>
            <person name="Galperin M.Y."/>
            <person name="Jogler C."/>
        </authorList>
    </citation>
    <scope>NUCLEOTIDE SEQUENCE [LARGE SCALE GENOMIC DNA]</scope>
    <source>
        <strain evidence="2 3">Mal52</strain>
    </source>
</reference>
<dbReference type="KEGG" id="sdyn:Mal52_09200"/>